<feature type="transmembrane region" description="Helical" evidence="13">
    <location>
        <begin position="170"/>
        <end position="193"/>
    </location>
</feature>
<dbReference type="InterPro" id="IPR050351">
    <property type="entry name" value="BphY/WalK/GraS-like"/>
</dbReference>
<dbReference type="SMART" id="SM00086">
    <property type="entry name" value="PAC"/>
    <property type="match status" value="3"/>
</dbReference>
<organism evidence="17 18">
    <name type="scientific">Pseudosulfitobacter pseudonitzschiae</name>
    <dbReference type="NCBI Taxonomy" id="1402135"/>
    <lineage>
        <taxon>Bacteria</taxon>
        <taxon>Pseudomonadati</taxon>
        <taxon>Pseudomonadota</taxon>
        <taxon>Alphaproteobacteria</taxon>
        <taxon>Rhodobacterales</taxon>
        <taxon>Roseobacteraceae</taxon>
        <taxon>Pseudosulfitobacter</taxon>
    </lineage>
</organism>
<keyword evidence="8" id="KW-0418">Kinase</keyword>
<feature type="domain" description="PAC" evidence="16">
    <location>
        <begin position="510"/>
        <end position="564"/>
    </location>
</feature>
<feature type="transmembrane region" description="Helical" evidence="13">
    <location>
        <begin position="99"/>
        <end position="120"/>
    </location>
</feature>
<keyword evidence="7" id="KW-0547">Nucleotide-binding</keyword>
<evidence type="ECO:0000256" key="3">
    <source>
        <dbReference type="ARBA" id="ARBA00012438"/>
    </source>
</evidence>
<dbReference type="Pfam" id="PF02518">
    <property type="entry name" value="HATPase_c"/>
    <property type="match status" value="1"/>
</dbReference>
<evidence type="ECO:0000256" key="1">
    <source>
        <dbReference type="ARBA" id="ARBA00000085"/>
    </source>
</evidence>
<dbReference type="GO" id="GO:0007234">
    <property type="term" value="P:osmosensory signaling via phosphorelay pathway"/>
    <property type="evidence" value="ECO:0007669"/>
    <property type="project" value="TreeGrafter"/>
</dbReference>
<evidence type="ECO:0000256" key="7">
    <source>
        <dbReference type="ARBA" id="ARBA00022741"/>
    </source>
</evidence>
<feature type="domain" description="PAC" evidence="16">
    <location>
        <begin position="640"/>
        <end position="692"/>
    </location>
</feature>
<keyword evidence="11" id="KW-0902">Two-component regulatory system</keyword>
<dbReference type="AlphaFoldDB" id="A0A073J3C9"/>
<dbReference type="Proteomes" id="UP000027746">
    <property type="component" value="Unassembled WGS sequence"/>
</dbReference>
<dbReference type="GO" id="GO:0030295">
    <property type="term" value="F:protein kinase activator activity"/>
    <property type="evidence" value="ECO:0007669"/>
    <property type="project" value="TreeGrafter"/>
</dbReference>
<dbReference type="SMART" id="SM00387">
    <property type="entry name" value="HATPase_c"/>
    <property type="match status" value="1"/>
</dbReference>
<keyword evidence="5" id="KW-0808">Transferase</keyword>
<feature type="domain" description="PAS" evidence="15">
    <location>
        <begin position="565"/>
        <end position="636"/>
    </location>
</feature>
<feature type="domain" description="Histidine kinase" evidence="14">
    <location>
        <begin position="823"/>
        <end position="1042"/>
    </location>
</feature>
<dbReference type="Gene3D" id="3.30.565.10">
    <property type="entry name" value="Histidine kinase-like ATPase, C-terminal domain"/>
    <property type="match status" value="1"/>
</dbReference>
<evidence type="ECO:0000256" key="5">
    <source>
        <dbReference type="ARBA" id="ARBA00022679"/>
    </source>
</evidence>
<dbReference type="Pfam" id="PF00512">
    <property type="entry name" value="HisKA"/>
    <property type="match status" value="1"/>
</dbReference>
<evidence type="ECO:0000313" key="18">
    <source>
        <dbReference type="Proteomes" id="UP000027746"/>
    </source>
</evidence>
<dbReference type="Pfam" id="PF08447">
    <property type="entry name" value="PAS_3"/>
    <property type="match status" value="1"/>
</dbReference>
<dbReference type="FunFam" id="3.30.565.10:FF:000006">
    <property type="entry name" value="Sensor histidine kinase WalK"/>
    <property type="match status" value="1"/>
</dbReference>
<protein>
    <recommendedName>
        <fullName evidence="3">histidine kinase</fullName>
        <ecNumber evidence="3">2.7.13.3</ecNumber>
    </recommendedName>
</protein>
<dbReference type="InterPro" id="IPR003594">
    <property type="entry name" value="HATPase_dom"/>
</dbReference>
<dbReference type="PANTHER" id="PTHR42878">
    <property type="entry name" value="TWO-COMPONENT HISTIDINE KINASE"/>
    <property type="match status" value="1"/>
</dbReference>
<comment type="catalytic activity">
    <reaction evidence="1">
        <text>ATP + protein L-histidine = ADP + protein N-phospho-L-histidine.</text>
        <dbReference type="EC" id="2.7.13.3"/>
    </reaction>
</comment>
<evidence type="ECO:0000256" key="4">
    <source>
        <dbReference type="ARBA" id="ARBA00022553"/>
    </source>
</evidence>
<evidence type="ECO:0000313" key="17">
    <source>
        <dbReference type="EMBL" id="KEJ96479.1"/>
    </source>
</evidence>
<evidence type="ECO:0000256" key="13">
    <source>
        <dbReference type="SAM" id="Phobius"/>
    </source>
</evidence>
<dbReference type="InterPro" id="IPR000700">
    <property type="entry name" value="PAS-assoc_C"/>
</dbReference>
<keyword evidence="6 13" id="KW-0812">Transmembrane</keyword>
<dbReference type="InterPro" id="IPR001610">
    <property type="entry name" value="PAC"/>
</dbReference>
<proteinExistence type="predicted"/>
<dbReference type="SMART" id="SM00388">
    <property type="entry name" value="HisKA"/>
    <property type="match status" value="1"/>
</dbReference>
<dbReference type="PRINTS" id="PR00344">
    <property type="entry name" value="BCTRLSENSOR"/>
</dbReference>
<dbReference type="FunFam" id="1.10.287.130:FF:000001">
    <property type="entry name" value="Two-component sensor histidine kinase"/>
    <property type="match status" value="1"/>
</dbReference>
<name>A0A073J3C9_9RHOB</name>
<evidence type="ECO:0000256" key="11">
    <source>
        <dbReference type="ARBA" id="ARBA00023012"/>
    </source>
</evidence>
<keyword evidence="18" id="KW-1185">Reference proteome</keyword>
<evidence type="ECO:0000256" key="8">
    <source>
        <dbReference type="ARBA" id="ARBA00022777"/>
    </source>
</evidence>
<feature type="domain" description="PAC" evidence="16">
    <location>
        <begin position="763"/>
        <end position="819"/>
    </location>
</feature>
<dbReference type="GO" id="GO:0016020">
    <property type="term" value="C:membrane"/>
    <property type="evidence" value="ECO:0007669"/>
    <property type="project" value="UniProtKB-SubCell"/>
</dbReference>
<dbReference type="Gene3D" id="1.10.287.130">
    <property type="match status" value="1"/>
</dbReference>
<comment type="subcellular location">
    <subcellularLocation>
        <location evidence="2">Membrane</location>
        <topology evidence="2">Multi-pass membrane protein</topology>
    </subcellularLocation>
</comment>
<feature type="transmembrane region" description="Helical" evidence="13">
    <location>
        <begin position="35"/>
        <end position="65"/>
    </location>
</feature>
<feature type="transmembrane region" description="Helical" evidence="13">
    <location>
        <begin position="141"/>
        <end position="164"/>
    </location>
</feature>
<dbReference type="InterPro" id="IPR013655">
    <property type="entry name" value="PAS_fold_3"/>
</dbReference>
<evidence type="ECO:0000256" key="10">
    <source>
        <dbReference type="ARBA" id="ARBA00022989"/>
    </source>
</evidence>
<keyword evidence="4" id="KW-0597">Phosphoprotein</keyword>
<dbReference type="Gene3D" id="3.30.450.20">
    <property type="entry name" value="PAS domain"/>
    <property type="match status" value="3"/>
</dbReference>
<evidence type="ECO:0000256" key="2">
    <source>
        <dbReference type="ARBA" id="ARBA00004141"/>
    </source>
</evidence>
<keyword evidence="9" id="KW-0067">ATP-binding</keyword>
<keyword evidence="10 13" id="KW-1133">Transmembrane helix</keyword>
<dbReference type="SUPFAM" id="SSF55785">
    <property type="entry name" value="PYP-like sensor domain (PAS domain)"/>
    <property type="match status" value="3"/>
</dbReference>
<evidence type="ECO:0000256" key="6">
    <source>
        <dbReference type="ARBA" id="ARBA00022692"/>
    </source>
</evidence>
<accession>A0A073J3C9</accession>
<evidence type="ECO:0000259" key="16">
    <source>
        <dbReference type="PROSITE" id="PS50113"/>
    </source>
</evidence>
<sequence>MRSGSSAAPFGTLIATLLLCAAALAGNYFELSISFSVSFIFGSVAALLALQFLGLLPGLTVAAVAGIYTWFHWGHPYALLVMCLEILCVSLTLRRVNNLVLADAAFWLIVGGPLVTLLYWGALDLSFDSAVMIALKQSANGVMNASIATFIVVGLALGPVGRFFPRLSVSYTGVVFAVLMFLVTVVGAVLIVLTSRDMLTTEKQKMSDTLQLVLLLTREELLDTEARDAGIADLQAALDRSAAKIDALIETSSGISVCILDAQGNLLAKRGAIYTVPGVTVDTQIEMQQWEPPGDMPALQRTAASRYVRFLPLELGGTQYVIAAESAVAPLLAKLTQSSRNHILALAMIMLASTVLVQLLSMVTTRTIRNLAELSTKVSQAISAGDQNPPTFPKSNVQEYEMLSTSLREMSAQIARDFTVLSEVKDTLEHRVRMRTSQLKRLSQVASQTTNGVIITDLRGRTDWVNEGFTRMSGFALDQVKGRPPASFLYGPKTSTETVQRMNAALAREEDFEAELLHYTRTGQEFWTEVSCSALHDDRGRLTGYMAVLTDVTELKLNATKLERTLERLALALDVGHIGIWEWNIETDETFWDNTVYDIFGIAPGTTITAEVWKSVVHPDDAARNDQLLERVLNTRDHVLEDEYRIYHKTRGERIVKAVSRVVFDDQGRATRITGINFDVTDDRQTAIEIRELAEHTETVLDNIVDGIITIDLQGEILSFNAAAETIFGYHQSEVAGQHFSVLLQGGKTQHLAGLIEEYRNMNPSERRVAREIQGRRKSGADFPLEFAFAEIRRDGQKVFVGIARDITERKRVERMTKEFISTINHELRTPLTSIQGSLKLIDSGMIGTLPDKVKKMVSVSLRNSDRLRSLIDDMLDIDRMLSGKMRFDMGTHALQPLLEQVISDNQGYAGNHGIGLVLASPVPDVQISVDKGRFVQIMSNFISNAIKFSAPDGKVTVDAVSTGTDVTVHVIDEGCGIPEALHEQIFEQFFRVDSSDSSSIGGTGLGLSIAKALAEQMNATVGLSSVVGEGSDFWIKVPLVGISPTS</sequence>
<dbReference type="CDD" id="cd00082">
    <property type="entry name" value="HisKA"/>
    <property type="match status" value="1"/>
</dbReference>
<dbReference type="SUPFAM" id="SSF55874">
    <property type="entry name" value="ATPase domain of HSP90 chaperone/DNA topoisomerase II/histidine kinase"/>
    <property type="match status" value="1"/>
</dbReference>
<dbReference type="InterPro" id="IPR000014">
    <property type="entry name" value="PAS"/>
</dbReference>
<dbReference type="PROSITE" id="PS50109">
    <property type="entry name" value="HIS_KIN"/>
    <property type="match status" value="1"/>
</dbReference>
<feature type="domain" description="PAS" evidence="15">
    <location>
        <begin position="438"/>
        <end position="509"/>
    </location>
</feature>
<dbReference type="Pfam" id="PF13426">
    <property type="entry name" value="PAS_9"/>
    <property type="match status" value="2"/>
</dbReference>
<dbReference type="InterPro" id="IPR003661">
    <property type="entry name" value="HisK_dim/P_dom"/>
</dbReference>
<dbReference type="GO" id="GO:0000156">
    <property type="term" value="F:phosphorelay response regulator activity"/>
    <property type="evidence" value="ECO:0007669"/>
    <property type="project" value="TreeGrafter"/>
</dbReference>
<gene>
    <name evidence="17" type="ORF">SUH3_14055</name>
</gene>
<dbReference type="GO" id="GO:0000155">
    <property type="term" value="F:phosphorelay sensor kinase activity"/>
    <property type="evidence" value="ECO:0007669"/>
    <property type="project" value="InterPro"/>
</dbReference>
<dbReference type="CDD" id="cd00130">
    <property type="entry name" value="PAS"/>
    <property type="match status" value="3"/>
</dbReference>
<reference evidence="17 18" key="1">
    <citation type="submission" date="2014-01" db="EMBL/GenBank/DDBJ databases">
        <title>Sulfitobacter sp. H3 (MCCC 1A00686) Genome Sequencing.</title>
        <authorList>
            <person name="Lai Q."/>
            <person name="Hong Z."/>
        </authorList>
    </citation>
    <scope>NUCLEOTIDE SEQUENCE [LARGE SCALE GENOMIC DNA]</scope>
    <source>
        <strain evidence="17 18">H3</strain>
    </source>
</reference>
<dbReference type="InterPro" id="IPR035965">
    <property type="entry name" value="PAS-like_dom_sf"/>
</dbReference>
<dbReference type="PROSITE" id="PS50113">
    <property type="entry name" value="PAC"/>
    <property type="match status" value="3"/>
</dbReference>
<evidence type="ECO:0000256" key="12">
    <source>
        <dbReference type="ARBA" id="ARBA00023136"/>
    </source>
</evidence>
<dbReference type="EC" id="2.7.13.3" evidence="3"/>
<evidence type="ECO:0000259" key="14">
    <source>
        <dbReference type="PROSITE" id="PS50109"/>
    </source>
</evidence>
<dbReference type="EMBL" id="JAMD01000003">
    <property type="protein sequence ID" value="KEJ96479.1"/>
    <property type="molecule type" value="Genomic_DNA"/>
</dbReference>
<dbReference type="InterPro" id="IPR036890">
    <property type="entry name" value="HATPase_C_sf"/>
</dbReference>
<feature type="domain" description="PAS" evidence="15">
    <location>
        <begin position="693"/>
        <end position="738"/>
    </location>
</feature>
<dbReference type="PANTHER" id="PTHR42878:SF7">
    <property type="entry name" value="SENSOR HISTIDINE KINASE GLRK"/>
    <property type="match status" value="1"/>
</dbReference>
<feature type="transmembrane region" description="Helical" evidence="13">
    <location>
        <begin position="343"/>
        <end position="363"/>
    </location>
</feature>
<dbReference type="InterPro" id="IPR036097">
    <property type="entry name" value="HisK_dim/P_sf"/>
</dbReference>
<comment type="caution">
    <text evidence="17">The sequence shown here is derived from an EMBL/GenBank/DDBJ whole genome shotgun (WGS) entry which is preliminary data.</text>
</comment>
<dbReference type="PROSITE" id="PS50112">
    <property type="entry name" value="PAS"/>
    <property type="match status" value="3"/>
</dbReference>
<dbReference type="RefSeq" id="WP_037923851.1">
    <property type="nucleotide sequence ID" value="NZ_FQVP01000003.1"/>
</dbReference>
<dbReference type="InterPro" id="IPR004358">
    <property type="entry name" value="Sig_transdc_His_kin-like_C"/>
</dbReference>
<dbReference type="InterPro" id="IPR005467">
    <property type="entry name" value="His_kinase_dom"/>
</dbReference>
<evidence type="ECO:0000259" key="15">
    <source>
        <dbReference type="PROSITE" id="PS50112"/>
    </source>
</evidence>
<dbReference type="CDD" id="cd00075">
    <property type="entry name" value="HATPase"/>
    <property type="match status" value="1"/>
</dbReference>
<keyword evidence="12 13" id="KW-0472">Membrane</keyword>
<feature type="transmembrane region" description="Helical" evidence="13">
    <location>
        <begin position="77"/>
        <end position="93"/>
    </location>
</feature>
<dbReference type="Gene3D" id="2.10.70.100">
    <property type="match status" value="1"/>
</dbReference>
<dbReference type="SUPFAM" id="SSF47384">
    <property type="entry name" value="Homodimeric domain of signal transducing histidine kinase"/>
    <property type="match status" value="1"/>
</dbReference>
<dbReference type="NCBIfam" id="TIGR00229">
    <property type="entry name" value="sensory_box"/>
    <property type="match status" value="3"/>
</dbReference>
<evidence type="ECO:0000256" key="9">
    <source>
        <dbReference type="ARBA" id="ARBA00022840"/>
    </source>
</evidence>
<dbReference type="SMART" id="SM00091">
    <property type="entry name" value="PAS"/>
    <property type="match status" value="3"/>
</dbReference>